<dbReference type="InterPro" id="IPR029032">
    <property type="entry name" value="AhpD-like"/>
</dbReference>
<dbReference type="InterPro" id="IPR004675">
    <property type="entry name" value="AhpD_core"/>
</dbReference>
<proteinExistence type="predicted"/>
<reference evidence="2 3" key="1">
    <citation type="submission" date="2019-12" db="EMBL/GenBank/DDBJ databases">
        <authorList>
            <person name="Li C."/>
            <person name="Zhao J."/>
        </authorList>
    </citation>
    <scope>NUCLEOTIDE SEQUENCE [LARGE SCALE GENOMIC DNA]</scope>
    <source>
        <strain evidence="2 3">NEAU-DD11</strain>
    </source>
</reference>
<dbReference type="PANTHER" id="PTHR35446">
    <property type="entry name" value="SI:CH211-175M2.5"/>
    <property type="match status" value="1"/>
</dbReference>
<dbReference type="RefSeq" id="WP_160409466.1">
    <property type="nucleotide sequence ID" value="NZ_WSES01000004.1"/>
</dbReference>
<dbReference type="AlphaFoldDB" id="A0A7X3G0M6"/>
<gene>
    <name evidence="2" type="ORF">GPY61_15995</name>
</gene>
<evidence type="ECO:0000313" key="2">
    <source>
        <dbReference type="EMBL" id="MVW61432.1"/>
    </source>
</evidence>
<dbReference type="Proteomes" id="UP000443353">
    <property type="component" value="Unassembled WGS sequence"/>
</dbReference>
<dbReference type="SUPFAM" id="SSF69118">
    <property type="entry name" value="AhpD-like"/>
    <property type="match status" value="1"/>
</dbReference>
<dbReference type="GO" id="GO:0051920">
    <property type="term" value="F:peroxiredoxin activity"/>
    <property type="evidence" value="ECO:0007669"/>
    <property type="project" value="InterPro"/>
</dbReference>
<evidence type="ECO:0000259" key="1">
    <source>
        <dbReference type="Pfam" id="PF02627"/>
    </source>
</evidence>
<feature type="domain" description="Carboxymuconolactone decarboxylase-like" evidence="1">
    <location>
        <begin position="45"/>
        <end position="101"/>
    </location>
</feature>
<dbReference type="InterPro" id="IPR003779">
    <property type="entry name" value="CMD-like"/>
</dbReference>
<accession>A0A7X3G0M6</accession>
<organism evidence="2 3">
    <name type="scientific">Massilia cellulosiltytica</name>
    <dbReference type="NCBI Taxonomy" id="2683234"/>
    <lineage>
        <taxon>Bacteria</taxon>
        <taxon>Pseudomonadati</taxon>
        <taxon>Pseudomonadota</taxon>
        <taxon>Betaproteobacteria</taxon>
        <taxon>Burkholderiales</taxon>
        <taxon>Oxalobacteraceae</taxon>
        <taxon>Telluria group</taxon>
        <taxon>Massilia</taxon>
    </lineage>
</organism>
<dbReference type="Pfam" id="PF02627">
    <property type="entry name" value="CMD"/>
    <property type="match status" value="1"/>
</dbReference>
<dbReference type="PANTHER" id="PTHR35446:SF3">
    <property type="entry name" value="CMD DOMAIN-CONTAINING PROTEIN"/>
    <property type="match status" value="1"/>
</dbReference>
<dbReference type="Gene3D" id="1.20.1290.10">
    <property type="entry name" value="AhpD-like"/>
    <property type="match status" value="1"/>
</dbReference>
<dbReference type="EMBL" id="WSES01000004">
    <property type="protein sequence ID" value="MVW61432.1"/>
    <property type="molecule type" value="Genomic_DNA"/>
</dbReference>
<comment type="caution">
    <text evidence="2">The sequence shown here is derived from an EMBL/GenBank/DDBJ whole genome shotgun (WGS) entry which is preliminary data.</text>
</comment>
<evidence type="ECO:0000313" key="3">
    <source>
        <dbReference type="Proteomes" id="UP000443353"/>
    </source>
</evidence>
<keyword evidence="3" id="KW-1185">Reference proteome</keyword>
<protein>
    <submittedName>
        <fullName evidence="2">Carboxymuconolactone decarboxylase family protein</fullName>
    </submittedName>
</protein>
<dbReference type="NCBIfam" id="TIGR00778">
    <property type="entry name" value="ahpD_dom"/>
    <property type="match status" value="1"/>
</dbReference>
<sequence length="178" mass="18561">MSRLNALGTNATGRTAELFTAIKAKLGKVPNAYDTIGSNSAVALEALLSFDAKLADTSLSKKEIEVIKLAVSEVSGCDYCLAAHTLMGKMAGLGPEVILAARKGNPGGDAKLDALSTFVREVAGTRGTVPQPVVDAFRAAGYTDTQVVDTIFAVTSITFTNLLNRINDTVVDFPKAPA</sequence>
<name>A0A7X3G0M6_9BURK</name>